<evidence type="ECO:0000256" key="1">
    <source>
        <dbReference type="ARBA" id="ARBA00005820"/>
    </source>
</evidence>
<dbReference type="GO" id="GO:0003677">
    <property type="term" value="F:DNA binding"/>
    <property type="evidence" value="ECO:0007669"/>
    <property type="project" value="UniProtKB-UniRule"/>
</dbReference>
<evidence type="ECO:0000259" key="6">
    <source>
        <dbReference type="PROSITE" id="PS51755"/>
    </source>
</evidence>
<organism evidence="7 8">
    <name type="scientific">Streptomonospora mangrovi</name>
    <dbReference type="NCBI Taxonomy" id="2883123"/>
    <lineage>
        <taxon>Bacteria</taxon>
        <taxon>Bacillati</taxon>
        <taxon>Actinomycetota</taxon>
        <taxon>Actinomycetes</taxon>
        <taxon>Streptosporangiales</taxon>
        <taxon>Nocardiopsidaceae</taxon>
        <taxon>Streptomonospora</taxon>
    </lineage>
</organism>
<evidence type="ECO:0000256" key="5">
    <source>
        <dbReference type="PROSITE-ProRule" id="PRU01091"/>
    </source>
</evidence>
<dbReference type="CDD" id="cd15831">
    <property type="entry name" value="BTAD"/>
    <property type="match status" value="1"/>
</dbReference>
<dbReference type="InterPro" id="IPR036388">
    <property type="entry name" value="WH-like_DNA-bd_sf"/>
</dbReference>
<evidence type="ECO:0000313" key="8">
    <source>
        <dbReference type="Proteomes" id="UP001140076"/>
    </source>
</evidence>
<proteinExistence type="inferred from homology"/>
<accession>A0A9X3NMC5</accession>
<reference evidence="7" key="1">
    <citation type="submission" date="2021-10" db="EMBL/GenBank/DDBJ databases">
        <title>Streptomonospora sp. nov., isolated from mangrove soil.</title>
        <authorList>
            <person name="Chen X."/>
            <person name="Ge X."/>
            <person name="Liu W."/>
        </authorList>
    </citation>
    <scope>NUCLEOTIDE SEQUENCE</scope>
    <source>
        <strain evidence="7">S1-112</strain>
    </source>
</reference>
<dbReference type="SMART" id="SM00862">
    <property type="entry name" value="Trans_reg_C"/>
    <property type="match status" value="1"/>
</dbReference>
<dbReference type="GO" id="GO:0000160">
    <property type="term" value="P:phosphorelay signal transduction system"/>
    <property type="evidence" value="ECO:0007669"/>
    <property type="project" value="InterPro"/>
</dbReference>
<dbReference type="RefSeq" id="WP_270073332.1">
    <property type="nucleotide sequence ID" value="NZ_JAJAQC010000029.1"/>
</dbReference>
<keyword evidence="4" id="KW-0804">Transcription</keyword>
<dbReference type="SUPFAM" id="SSF46894">
    <property type="entry name" value="C-terminal effector domain of the bipartite response regulators"/>
    <property type="match status" value="1"/>
</dbReference>
<dbReference type="PANTHER" id="PTHR35807">
    <property type="entry name" value="TRANSCRIPTIONAL REGULATOR REDD-RELATED"/>
    <property type="match status" value="1"/>
</dbReference>
<name>A0A9X3NMC5_9ACTN</name>
<evidence type="ECO:0000256" key="3">
    <source>
        <dbReference type="ARBA" id="ARBA00023125"/>
    </source>
</evidence>
<protein>
    <submittedName>
        <fullName evidence="7">AfsR/SARP family transcriptional regulator</fullName>
    </submittedName>
</protein>
<evidence type="ECO:0000256" key="4">
    <source>
        <dbReference type="ARBA" id="ARBA00023163"/>
    </source>
</evidence>
<keyword evidence="3 5" id="KW-0238">DNA-binding</keyword>
<dbReference type="Pfam" id="PF03704">
    <property type="entry name" value="BTAD"/>
    <property type="match status" value="1"/>
</dbReference>
<evidence type="ECO:0000256" key="2">
    <source>
        <dbReference type="ARBA" id="ARBA00023015"/>
    </source>
</evidence>
<dbReference type="AlphaFoldDB" id="A0A9X3NMC5"/>
<gene>
    <name evidence="7" type="ORF">LG943_17380</name>
</gene>
<sequence>MQIETQIEILGNVSIVARGQRHPVRANKVRTMLATLALSPGVAISHDELCDELWSTATLGNSRNALQAHATRLRRLLEGQATTRGAGAGLLRSVRNGYVLDVAPEAVDGNRFLDLAAQGGAAVADRPERAVDLLQRGLELWRGPALLDAGDGLRCRAAAALFDERRLTAWEDLVAARLAVGDERRAVPELRLLVAQHPLHERFCEQLMLALYRCGRQGEALELFHRTRRLLNAELGLEPGLPLQRRYSEILNHDPALAPTG</sequence>
<dbReference type="InterPro" id="IPR005158">
    <property type="entry name" value="BTAD"/>
</dbReference>
<dbReference type="Proteomes" id="UP001140076">
    <property type="component" value="Unassembled WGS sequence"/>
</dbReference>
<dbReference type="SMART" id="SM01043">
    <property type="entry name" value="BTAD"/>
    <property type="match status" value="1"/>
</dbReference>
<evidence type="ECO:0000313" key="7">
    <source>
        <dbReference type="EMBL" id="MDA0566072.1"/>
    </source>
</evidence>
<comment type="caution">
    <text evidence="7">The sequence shown here is derived from an EMBL/GenBank/DDBJ whole genome shotgun (WGS) entry which is preliminary data.</text>
</comment>
<keyword evidence="8" id="KW-1185">Reference proteome</keyword>
<dbReference type="InterPro" id="IPR051677">
    <property type="entry name" value="AfsR-DnrI-RedD_regulator"/>
</dbReference>
<comment type="similarity">
    <text evidence="1">Belongs to the AfsR/DnrI/RedD regulatory family.</text>
</comment>
<keyword evidence="2" id="KW-0805">Transcription regulation</keyword>
<dbReference type="InterPro" id="IPR011990">
    <property type="entry name" value="TPR-like_helical_dom_sf"/>
</dbReference>
<dbReference type="EMBL" id="JAJAQC010000029">
    <property type="protein sequence ID" value="MDA0566072.1"/>
    <property type="molecule type" value="Genomic_DNA"/>
</dbReference>
<feature type="domain" description="OmpR/PhoB-type" evidence="6">
    <location>
        <begin position="1"/>
        <end position="102"/>
    </location>
</feature>
<dbReference type="PANTHER" id="PTHR35807:SF1">
    <property type="entry name" value="TRANSCRIPTIONAL REGULATOR REDD"/>
    <property type="match status" value="1"/>
</dbReference>
<dbReference type="SUPFAM" id="SSF48452">
    <property type="entry name" value="TPR-like"/>
    <property type="match status" value="1"/>
</dbReference>
<dbReference type="GO" id="GO:0006355">
    <property type="term" value="P:regulation of DNA-templated transcription"/>
    <property type="evidence" value="ECO:0007669"/>
    <property type="project" value="InterPro"/>
</dbReference>
<dbReference type="InterPro" id="IPR016032">
    <property type="entry name" value="Sig_transdc_resp-reg_C-effctor"/>
</dbReference>
<dbReference type="InterPro" id="IPR001867">
    <property type="entry name" value="OmpR/PhoB-type_DNA-bd"/>
</dbReference>
<dbReference type="Gene3D" id="1.25.40.10">
    <property type="entry name" value="Tetratricopeptide repeat domain"/>
    <property type="match status" value="1"/>
</dbReference>
<dbReference type="PROSITE" id="PS51755">
    <property type="entry name" value="OMPR_PHOB"/>
    <property type="match status" value="1"/>
</dbReference>
<dbReference type="Pfam" id="PF00486">
    <property type="entry name" value="Trans_reg_C"/>
    <property type="match status" value="1"/>
</dbReference>
<dbReference type="Gene3D" id="1.10.10.10">
    <property type="entry name" value="Winged helix-like DNA-binding domain superfamily/Winged helix DNA-binding domain"/>
    <property type="match status" value="1"/>
</dbReference>
<feature type="DNA-binding region" description="OmpR/PhoB-type" evidence="5">
    <location>
        <begin position="1"/>
        <end position="102"/>
    </location>
</feature>